<protein>
    <recommendedName>
        <fullName evidence="1">Protein SirB1 N-terminal domain-containing protein</fullName>
    </recommendedName>
</protein>
<name>A0A381UEI5_9ZZZZ</name>
<feature type="domain" description="Protein SirB1 N-terminal" evidence="1">
    <location>
        <begin position="64"/>
        <end position="172"/>
    </location>
</feature>
<dbReference type="EMBL" id="UINC01006192">
    <property type="protein sequence ID" value="SVA26048.1"/>
    <property type="molecule type" value="Genomic_DNA"/>
</dbReference>
<evidence type="ECO:0000313" key="2">
    <source>
        <dbReference type="EMBL" id="SVA26048.1"/>
    </source>
</evidence>
<evidence type="ECO:0000259" key="1">
    <source>
        <dbReference type="Pfam" id="PF13369"/>
    </source>
</evidence>
<dbReference type="PANTHER" id="PTHR31350:SF21">
    <property type="entry name" value="F-BOX ONLY PROTEIN 21"/>
    <property type="match status" value="1"/>
</dbReference>
<sequence>MINLPFAPELASFIDRPQDAVEGALIVASIIDKDADVNWARHELDRLAVEIGPGGAGHICDELRRLGFQGASRNYYSVGNSRLDTVLHSKRGIPVSLAMVIAGVAHRLGLLTEGINFPRRFLLTVGGDLVDPFELKVTSIEASREWLTDNNLDPKQAFVVASPIDIVVRMLNNVRSILQSSGDYLRALELSDYQLMLVPEHYGLYIERADVWMHFGDRDMVLRELNSALDNAPSSAIAERIGDRIKDIRNVPSSDLN</sequence>
<reference evidence="2" key="1">
    <citation type="submission" date="2018-05" db="EMBL/GenBank/DDBJ databases">
        <authorList>
            <person name="Lanie J.A."/>
            <person name="Ng W.-L."/>
            <person name="Kazmierczak K.M."/>
            <person name="Andrzejewski T.M."/>
            <person name="Davidsen T.M."/>
            <person name="Wayne K.J."/>
            <person name="Tettelin H."/>
            <person name="Glass J.I."/>
            <person name="Rusch D."/>
            <person name="Podicherti R."/>
            <person name="Tsui H.-C.T."/>
            <person name="Winkler M.E."/>
        </authorList>
    </citation>
    <scope>NUCLEOTIDE SEQUENCE</scope>
</reference>
<accession>A0A381UEI5</accession>
<dbReference type="Pfam" id="PF13369">
    <property type="entry name" value="Transglut_core2"/>
    <property type="match status" value="1"/>
</dbReference>
<proteinExistence type="predicted"/>
<dbReference type="PANTHER" id="PTHR31350">
    <property type="entry name" value="SI:DKEY-261L7.2"/>
    <property type="match status" value="1"/>
</dbReference>
<gene>
    <name evidence="2" type="ORF">METZ01_LOCUS78902</name>
</gene>
<organism evidence="2">
    <name type="scientific">marine metagenome</name>
    <dbReference type="NCBI Taxonomy" id="408172"/>
    <lineage>
        <taxon>unclassified sequences</taxon>
        <taxon>metagenomes</taxon>
        <taxon>ecological metagenomes</taxon>
    </lineage>
</organism>
<dbReference type="AlphaFoldDB" id="A0A381UEI5"/>
<dbReference type="InterPro" id="IPR032698">
    <property type="entry name" value="SirB1_N"/>
</dbReference>